<protein>
    <submittedName>
        <fullName evidence="1">Uncharacterized protein</fullName>
    </submittedName>
</protein>
<dbReference type="EMBL" id="ACKP02000002">
    <property type="protein sequence ID" value="EEX78464.1"/>
    <property type="molecule type" value="Genomic_DNA"/>
</dbReference>
<dbReference type="AlphaFoldDB" id="C9LRJ8"/>
<proteinExistence type="predicted"/>
<evidence type="ECO:0000313" key="1">
    <source>
        <dbReference type="EMBL" id="EEX78464.1"/>
    </source>
</evidence>
<organism evidence="1 2">
    <name type="scientific">Selenomonas sputigena (strain ATCC 35185 / DSM 20758 / CCUG 44933 / VPI D19B-28)</name>
    <dbReference type="NCBI Taxonomy" id="546271"/>
    <lineage>
        <taxon>Bacteria</taxon>
        <taxon>Bacillati</taxon>
        <taxon>Bacillota</taxon>
        <taxon>Negativicutes</taxon>
        <taxon>Selenomonadales</taxon>
        <taxon>Selenomonadaceae</taxon>
        <taxon>Selenomonas</taxon>
    </lineage>
</organism>
<dbReference type="Proteomes" id="UP000003505">
    <property type="component" value="Unassembled WGS sequence"/>
</dbReference>
<evidence type="ECO:0000313" key="2">
    <source>
        <dbReference type="Proteomes" id="UP000003505"/>
    </source>
</evidence>
<sequence>MNLIQCIIFAVRPTFPFCKEKFYQKTLTKQFFQKLRQEFKDTRRNS</sequence>
<accession>C9LRJ8</accession>
<reference evidence="1 2" key="1">
    <citation type="submission" date="2009-09" db="EMBL/GenBank/DDBJ databases">
        <authorList>
            <person name="Weinstock G."/>
            <person name="Sodergren E."/>
            <person name="Clifton S."/>
            <person name="Fulton L."/>
            <person name="Fulton B."/>
            <person name="Courtney L."/>
            <person name="Fronick C."/>
            <person name="Harrison M."/>
            <person name="Strong C."/>
            <person name="Farmer C."/>
            <person name="Delahaunty K."/>
            <person name="Markovic C."/>
            <person name="Hall O."/>
            <person name="Minx P."/>
            <person name="Tomlinson C."/>
            <person name="Mitreva M."/>
            <person name="Nelson J."/>
            <person name="Hou S."/>
            <person name="Wollam A."/>
            <person name="Pepin K.H."/>
            <person name="Johnson M."/>
            <person name="Bhonagiri V."/>
            <person name="Nash W.E."/>
            <person name="Warren W."/>
            <person name="Chinwalla A."/>
            <person name="Mardis E.R."/>
            <person name="Wilson R.K."/>
        </authorList>
    </citation>
    <scope>NUCLEOTIDE SEQUENCE [LARGE SCALE GENOMIC DNA]</scope>
    <source>
        <strain evidence="2">ATCC 35185 / DSM 20758 / VPI D19B-28</strain>
    </source>
</reference>
<comment type="caution">
    <text evidence="1">The sequence shown here is derived from an EMBL/GenBank/DDBJ whole genome shotgun (WGS) entry which is preliminary data.</text>
</comment>
<name>C9LRJ8_SELS3</name>
<gene>
    <name evidence="1" type="ORF">SELSPUOL_00064</name>
</gene>